<feature type="transmembrane region" description="Helical" evidence="9">
    <location>
        <begin position="68"/>
        <end position="87"/>
    </location>
</feature>
<evidence type="ECO:0000256" key="8">
    <source>
        <dbReference type="SAM" id="MobiDB-lite"/>
    </source>
</evidence>
<proteinExistence type="inferred from homology"/>
<evidence type="ECO:0000256" key="4">
    <source>
        <dbReference type="ARBA" id="ARBA00022692"/>
    </source>
</evidence>
<dbReference type="PROSITE" id="PS51465">
    <property type="entry name" value="KAZAL_2"/>
    <property type="match status" value="1"/>
</dbReference>
<feature type="domain" description="Kazal-like" evidence="10">
    <location>
        <begin position="387"/>
        <end position="442"/>
    </location>
</feature>
<feature type="transmembrane region" description="Helical" evidence="9">
    <location>
        <begin position="546"/>
        <end position="569"/>
    </location>
</feature>
<name>A0ABN8IF81_9NEOP</name>
<evidence type="ECO:0000259" key="10">
    <source>
        <dbReference type="PROSITE" id="PS51465"/>
    </source>
</evidence>
<keyword evidence="4 9" id="KW-0812">Transmembrane</keyword>
<accession>A0ABN8IF81</accession>
<evidence type="ECO:0000256" key="9">
    <source>
        <dbReference type="SAM" id="Phobius"/>
    </source>
</evidence>
<dbReference type="Proteomes" id="UP000837857">
    <property type="component" value="Chromosome 21"/>
</dbReference>
<evidence type="ECO:0000256" key="7">
    <source>
        <dbReference type="ARBA" id="ARBA00023157"/>
    </source>
</evidence>
<feature type="transmembrane region" description="Helical" evidence="9">
    <location>
        <begin position="502"/>
        <end position="526"/>
    </location>
</feature>
<feature type="transmembrane region" description="Helical" evidence="9">
    <location>
        <begin position="322"/>
        <end position="340"/>
    </location>
</feature>
<evidence type="ECO:0000256" key="2">
    <source>
        <dbReference type="ARBA" id="ARBA00009657"/>
    </source>
</evidence>
<keyword evidence="12" id="KW-1185">Reference proteome</keyword>
<dbReference type="EMBL" id="OW152833">
    <property type="protein sequence ID" value="CAH2054026.1"/>
    <property type="molecule type" value="Genomic_DNA"/>
</dbReference>
<sequence>MHRSRIPKYSKVKASVTGWLFATTLVAEKLRVSILGALISITVAEVCAYKLLKQNVKAGELPPYITDLLIMLLGLLEAGVSPFVGCFGYKWRRAVMMTSCLVAGAVSFLWFALPDVNVPESVGYCHGNNTLTAFEAGPRTPIRLSIILFTFIVFGATRLLLWCHGIAYIDEHAPSRLAMHYGVLSALRMLGLVMSYNVLTELLETNMTAQTLIIGIGLLVNALQVYLNVPKVAPEIEDPAKGPTDDLSETSPFVPKVPGSDKRGLRASVVRVFFNTLAMSQMVAMGLMAAALWGFAYHQSDYLKTKFYLHVERNSPMNNAEILRNHAVVLAVAYMGVKFTPPIMEHVVKTQVLAHVAKMCVFTLVLHALIAFVVSCERGEVAGLGERYVQPQCSRACGCAPQWQEFSPVCVVDQMTTFLSPCHAGCTGTEEVGGLRVYSNCTCASLSRRAVSGSCNSNACNGALQLHHVLFALLLSVTALAFQGQGVVILRAADVRDKPTALGLTGAIVAIFTFVCGHLIFLGVTVGSCIWWEGGRCHLQSSKYPYLISGISAAMVLFSFIITLTTVVYMKVAERRTKAEPTINLSDEAEC</sequence>
<organism evidence="11 12">
    <name type="scientific">Iphiclides podalirius</name>
    <name type="common">scarce swallowtail</name>
    <dbReference type="NCBI Taxonomy" id="110791"/>
    <lineage>
        <taxon>Eukaryota</taxon>
        <taxon>Metazoa</taxon>
        <taxon>Ecdysozoa</taxon>
        <taxon>Arthropoda</taxon>
        <taxon>Hexapoda</taxon>
        <taxon>Insecta</taxon>
        <taxon>Pterygota</taxon>
        <taxon>Neoptera</taxon>
        <taxon>Endopterygota</taxon>
        <taxon>Lepidoptera</taxon>
        <taxon>Glossata</taxon>
        <taxon>Ditrysia</taxon>
        <taxon>Papilionoidea</taxon>
        <taxon>Papilionidae</taxon>
        <taxon>Papilioninae</taxon>
        <taxon>Iphiclides</taxon>
    </lineage>
</organism>
<evidence type="ECO:0000256" key="6">
    <source>
        <dbReference type="ARBA" id="ARBA00023136"/>
    </source>
</evidence>
<reference evidence="11" key="1">
    <citation type="submission" date="2022-03" db="EMBL/GenBank/DDBJ databases">
        <authorList>
            <person name="Martin H S."/>
        </authorList>
    </citation>
    <scope>NUCLEOTIDE SEQUENCE</scope>
</reference>
<feature type="transmembrane region" description="Helical" evidence="9">
    <location>
        <begin position="272"/>
        <end position="296"/>
    </location>
</feature>
<feature type="transmembrane region" description="Helical" evidence="9">
    <location>
        <begin position="352"/>
        <end position="374"/>
    </location>
</feature>
<evidence type="ECO:0000256" key="3">
    <source>
        <dbReference type="ARBA" id="ARBA00022475"/>
    </source>
</evidence>
<feature type="transmembrane region" description="Helical" evidence="9">
    <location>
        <begin position="181"/>
        <end position="199"/>
    </location>
</feature>
<keyword evidence="6 9" id="KW-0472">Membrane</keyword>
<feature type="non-terminal residue" evidence="11">
    <location>
        <position position="1"/>
    </location>
</feature>
<dbReference type="PANTHER" id="PTHR11388:SF158">
    <property type="entry name" value="ORGANIC ANION TRANSPORTING POLYPEPTIDE 33EB"/>
    <property type="match status" value="1"/>
</dbReference>
<comment type="subcellular location">
    <subcellularLocation>
        <location evidence="1">Cell membrane</location>
        <topology evidence="1">Multi-pass membrane protein</topology>
    </subcellularLocation>
</comment>
<evidence type="ECO:0000256" key="1">
    <source>
        <dbReference type="ARBA" id="ARBA00004651"/>
    </source>
</evidence>
<feature type="transmembrane region" description="Helical" evidence="9">
    <location>
        <begin position="146"/>
        <end position="169"/>
    </location>
</feature>
<evidence type="ECO:0000313" key="11">
    <source>
        <dbReference type="EMBL" id="CAH2054026.1"/>
    </source>
</evidence>
<keyword evidence="7" id="KW-1015">Disulfide bond</keyword>
<gene>
    <name evidence="11" type="ORF">IPOD504_LOCUS8452</name>
</gene>
<dbReference type="InterPro" id="IPR036259">
    <property type="entry name" value="MFS_trans_sf"/>
</dbReference>
<dbReference type="InterPro" id="IPR002350">
    <property type="entry name" value="Kazal_dom"/>
</dbReference>
<evidence type="ECO:0000313" key="12">
    <source>
        <dbReference type="Proteomes" id="UP000837857"/>
    </source>
</evidence>
<dbReference type="Pfam" id="PF03137">
    <property type="entry name" value="OATP"/>
    <property type="match status" value="1"/>
</dbReference>
<keyword evidence="5 9" id="KW-1133">Transmembrane helix</keyword>
<dbReference type="PANTHER" id="PTHR11388">
    <property type="entry name" value="ORGANIC ANION TRANSPORTER"/>
    <property type="match status" value="1"/>
</dbReference>
<keyword evidence="3" id="KW-1003">Cell membrane</keyword>
<protein>
    <recommendedName>
        <fullName evidence="10">Kazal-like domain-containing protein</fullName>
    </recommendedName>
</protein>
<feature type="region of interest" description="Disordered" evidence="8">
    <location>
        <begin position="238"/>
        <end position="259"/>
    </location>
</feature>
<comment type="similarity">
    <text evidence="2">Belongs to the organo anion transporter (TC 2.A.60) family.</text>
</comment>
<dbReference type="InterPro" id="IPR004156">
    <property type="entry name" value="OATP"/>
</dbReference>
<dbReference type="SUPFAM" id="SSF103473">
    <property type="entry name" value="MFS general substrate transporter"/>
    <property type="match status" value="1"/>
</dbReference>
<feature type="transmembrane region" description="Helical" evidence="9">
    <location>
        <begin position="469"/>
        <end position="490"/>
    </location>
</feature>
<evidence type="ECO:0000256" key="5">
    <source>
        <dbReference type="ARBA" id="ARBA00022989"/>
    </source>
</evidence>